<name>A0ABT5JB61_RHOTP</name>
<dbReference type="RefSeq" id="WP_272777560.1">
    <property type="nucleotide sequence ID" value="NZ_JAQQLI010000019.1"/>
</dbReference>
<dbReference type="Proteomes" id="UP001165652">
    <property type="component" value="Unassembled WGS sequence"/>
</dbReference>
<reference evidence="2" key="2">
    <citation type="submission" date="2023-02" db="EMBL/GenBank/DDBJ databases">
        <authorList>
            <person name="Rayyan A."/>
            <person name="Meyer T."/>
            <person name="Kyndt J.A."/>
        </authorList>
    </citation>
    <scope>NUCLEOTIDE SEQUENCE</scope>
    <source>
        <strain evidence="2">DSM 9987</strain>
    </source>
</reference>
<dbReference type="InterPro" id="IPR001296">
    <property type="entry name" value="Glyco_trans_1"/>
</dbReference>
<sequence>MDSPSRLEATARPVRPIGVFHPGTQHSWQTARALQDVSDLGWYATSIFWIPKRFPYRVVPWLPGPLRRRVEAELRRFHHPALDPQLVRTHNGPEWAMRLAARAGLRRLAARFQARSNTDFARPVTRLLAREPVRAVWGYDLSSLEVFRAARAAGVTTILDRTIGHPATYNRVMEEVYDAYPAFFRSPDWRIDQATIDRADAEHALADRILVGSDFCAATLREAGPAAVDPARIEVVAYCFDDHFFAAARRPLRRPERPIRFLFTGLAGPRKGIHLVLEVFAKIPRSAASLTILGEMQVPPETFARFADRVEHHPTVARRDVARFMAEADCLLFPSYFEGAGLVLYEALASGLGIIQSRNAAVVLPEDSELLMRALSEDELMRCVTAVIERPLLLEQQRAEGLAAVPAYTYDAYRARVAEIAGRV</sequence>
<dbReference type="Pfam" id="PF00534">
    <property type="entry name" value="Glycos_transf_1"/>
    <property type="match status" value="1"/>
</dbReference>
<dbReference type="SUPFAM" id="SSF53756">
    <property type="entry name" value="UDP-Glycosyltransferase/glycogen phosphorylase"/>
    <property type="match status" value="1"/>
</dbReference>
<evidence type="ECO:0000313" key="3">
    <source>
        <dbReference type="Proteomes" id="UP001165652"/>
    </source>
</evidence>
<feature type="domain" description="Glycosyl transferase family 1" evidence="1">
    <location>
        <begin position="248"/>
        <end position="358"/>
    </location>
</feature>
<dbReference type="InterPro" id="IPR050194">
    <property type="entry name" value="Glycosyltransferase_grp1"/>
</dbReference>
<dbReference type="CDD" id="cd03801">
    <property type="entry name" value="GT4_PimA-like"/>
    <property type="match status" value="1"/>
</dbReference>
<keyword evidence="3" id="KW-1185">Reference proteome</keyword>
<protein>
    <submittedName>
        <fullName evidence="2">Glycosyltransferase family 4 protein</fullName>
    </submittedName>
</protein>
<comment type="caution">
    <text evidence="2">The sequence shown here is derived from an EMBL/GenBank/DDBJ whole genome shotgun (WGS) entry which is preliminary data.</text>
</comment>
<organism evidence="2 3">
    <name type="scientific">Rhodoplanes tepidamans</name>
    <name type="common">Rhodoplanes cryptolactis</name>
    <dbReference type="NCBI Taxonomy" id="200616"/>
    <lineage>
        <taxon>Bacteria</taxon>
        <taxon>Pseudomonadati</taxon>
        <taxon>Pseudomonadota</taxon>
        <taxon>Alphaproteobacteria</taxon>
        <taxon>Hyphomicrobiales</taxon>
        <taxon>Nitrobacteraceae</taxon>
        <taxon>Rhodoplanes</taxon>
    </lineage>
</organism>
<dbReference type="Gene3D" id="3.40.50.2000">
    <property type="entry name" value="Glycogen Phosphorylase B"/>
    <property type="match status" value="1"/>
</dbReference>
<dbReference type="PANTHER" id="PTHR45947">
    <property type="entry name" value="SULFOQUINOVOSYL TRANSFERASE SQD2"/>
    <property type="match status" value="1"/>
</dbReference>
<reference evidence="2" key="1">
    <citation type="journal article" date="2023" name="Microbiol Resour">
        <title>Genome Sequences of Rhodoplanes serenus and Two Thermotolerant Strains, Rhodoplanes tepidamans and 'Rhodoplanes cryptolactis,' Further Refine the Genus.</title>
        <authorList>
            <person name="Rayyan A.A."/>
            <person name="Kyndt J.A."/>
        </authorList>
    </citation>
    <scope>NUCLEOTIDE SEQUENCE</scope>
    <source>
        <strain evidence="2">DSM 9987</strain>
    </source>
</reference>
<proteinExistence type="predicted"/>
<gene>
    <name evidence="2" type="ORF">PQJ73_13540</name>
</gene>
<evidence type="ECO:0000313" key="2">
    <source>
        <dbReference type="EMBL" id="MDC7786712.1"/>
    </source>
</evidence>
<dbReference type="EMBL" id="JAQQLI010000019">
    <property type="protein sequence ID" value="MDC7786712.1"/>
    <property type="molecule type" value="Genomic_DNA"/>
</dbReference>
<evidence type="ECO:0000259" key="1">
    <source>
        <dbReference type="Pfam" id="PF00534"/>
    </source>
</evidence>
<dbReference type="PANTHER" id="PTHR45947:SF3">
    <property type="entry name" value="SULFOQUINOVOSYL TRANSFERASE SQD2"/>
    <property type="match status" value="1"/>
</dbReference>
<accession>A0ABT5JB61</accession>